<organism evidence="1 2">
    <name type="scientific">Solirubrobacter ginsenosidimutans</name>
    <dbReference type="NCBI Taxonomy" id="490573"/>
    <lineage>
        <taxon>Bacteria</taxon>
        <taxon>Bacillati</taxon>
        <taxon>Actinomycetota</taxon>
        <taxon>Thermoleophilia</taxon>
        <taxon>Solirubrobacterales</taxon>
        <taxon>Solirubrobacteraceae</taxon>
        <taxon>Solirubrobacter</taxon>
    </lineage>
</organism>
<dbReference type="Proteomes" id="UP001149140">
    <property type="component" value="Unassembled WGS sequence"/>
</dbReference>
<gene>
    <name evidence="1" type="ORF">OM076_17715</name>
</gene>
<dbReference type="Pfam" id="PF08309">
    <property type="entry name" value="LVIVD"/>
    <property type="match status" value="2"/>
</dbReference>
<keyword evidence="2" id="KW-1185">Reference proteome</keyword>
<name>A0A9X3MT96_9ACTN</name>
<dbReference type="RefSeq" id="WP_270041352.1">
    <property type="nucleotide sequence ID" value="NZ_JAPDOD010000016.1"/>
</dbReference>
<evidence type="ECO:0000313" key="1">
    <source>
        <dbReference type="EMBL" id="MDA0162115.1"/>
    </source>
</evidence>
<accession>A0A9X3MT96</accession>
<protein>
    <submittedName>
        <fullName evidence="1">Uncharacterized protein</fullName>
    </submittedName>
</protein>
<dbReference type="AlphaFoldDB" id="A0A9X3MT96"/>
<proteinExistence type="predicted"/>
<dbReference type="EMBL" id="JAPDOD010000016">
    <property type="protein sequence ID" value="MDA0162115.1"/>
    <property type="molecule type" value="Genomic_DNA"/>
</dbReference>
<sequence>MAHPCLSEVESAGTSLTLHTGGNWAGYMPSFSDLSHECADDLSSYIYQSTAQTEDVPVPGVPAGPTVSAAGFAIKNLTALGYSARNVPYNGTGNGVYNSDLAFKDNYVFAGTYEGFRVIDVTNKTTPTQILNYTGCNVGQGDVIVYENILIRSWDAPASASSTCAGQLVGTGFEGIHIFDISDPANPVMKKQLRMASTGNEAGAPSGCGSHTATAVPDKARGYLYIYNGGSSGTCNGIDVVRISLANMADATYLKRVTHGRAGSSCHDNNVLLNVGGTSTSYAMCAGGNGLAMYKFDLTLPAAAEGGVETPTLLWSKAMTGVTTGHSGSFTYDGKYLIYGHEPGGGSAARCQATSTVVERTLYFIDPLTGDVKGEMLHPRPQNSRENCTWHNFNVIPTKAGYYATVGSYQSGISVFDFTNPAAPREIAYADPAPLQNPSPEPPSTGIILGGDWSTYWHNGYIYESDIKRGVITWQLNLAGDATAAQANEHLKRTNTFVTSNPQTQAISYAPDLTGAEIAITGVTPGQTFKQGSTFTPAFTCTDAGGVDSCVGTSATGTEVTNSTLGNKTFKVTAIDSSGNITTKEVAYMVNSVDIPGTVAGGTVGTTLGLTTPATTAMFEPFAPGTAKEYLVTAVVQVTSTAGDAALAVSDVATTGTGRLVNGTATLTNPLQVFATATQGTAGVGGAVGGSAAPTQLITFAAPQTNRNTTLTFRQNITATETLRAGSYGKTLTFTLSTTAP</sequence>
<comment type="caution">
    <text evidence="1">The sequence shown here is derived from an EMBL/GenBank/DDBJ whole genome shotgun (WGS) entry which is preliminary data.</text>
</comment>
<reference evidence="1" key="1">
    <citation type="submission" date="2022-10" db="EMBL/GenBank/DDBJ databases">
        <title>The WGS of Solirubrobacter ginsenosidimutans DSM 21036.</title>
        <authorList>
            <person name="Jiang Z."/>
        </authorList>
    </citation>
    <scope>NUCLEOTIDE SEQUENCE</scope>
    <source>
        <strain evidence="1">DSM 21036</strain>
    </source>
</reference>
<evidence type="ECO:0000313" key="2">
    <source>
        <dbReference type="Proteomes" id="UP001149140"/>
    </source>
</evidence>
<dbReference type="InterPro" id="IPR013211">
    <property type="entry name" value="LVIVD"/>
</dbReference>